<dbReference type="PIRSF" id="PIRSF003230">
    <property type="entry name" value="YbgC"/>
    <property type="match status" value="1"/>
</dbReference>
<organism evidence="3 4">
    <name type="scientific">Andreprevotia lacus DSM 23236</name>
    <dbReference type="NCBI Taxonomy" id="1121001"/>
    <lineage>
        <taxon>Bacteria</taxon>
        <taxon>Pseudomonadati</taxon>
        <taxon>Pseudomonadota</taxon>
        <taxon>Betaproteobacteria</taxon>
        <taxon>Neisseriales</taxon>
        <taxon>Chitinibacteraceae</taxon>
        <taxon>Andreprevotia</taxon>
    </lineage>
</organism>
<dbReference type="Proteomes" id="UP000192761">
    <property type="component" value="Unassembled WGS sequence"/>
</dbReference>
<keyword evidence="4" id="KW-1185">Reference proteome</keyword>
<evidence type="ECO:0000256" key="1">
    <source>
        <dbReference type="ARBA" id="ARBA00005953"/>
    </source>
</evidence>
<evidence type="ECO:0000313" key="3">
    <source>
        <dbReference type="EMBL" id="SMC16122.1"/>
    </source>
</evidence>
<keyword evidence="2" id="KW-0378">Hydrolase</keyword>
<accession>A0A1W1WWM2</accession>
<dbReference type="AlphaFoldDB" id="A0A1W1WWM2"/>
<dbReference type="InterPro" id="IPR050563">
    <property type="entry name" value="4-hydroxybenzoyl-CoA_TE"/>
</dbReference>
<gene>
    <name evidence="3" type="ORF">SAMN02745857_00104</name>
</gene>
<evidence type="ECO:0000313" key="4">
    <source>
        <dbReference type="Proteomes" id="UP000192761"/>
    </source>
</evidence>
<dbReference type="Pfam" id="PF13279">
    <property type="entry name" value="4HBT_2"/>
    <property type="match status" value="1"/>
</dbReference>
<comment type="similarity">
    <text evidence="1">Belongs to the 4-hydroxybenzoyl-CoA thioesterase family.</text>
</comment>
<dbReference type="PANTHER" id="PTHR31793:SF24">
    <property type="entry name" value="LONG-CHAIN ACYL-COA THIOESTERASE FADM"/>
    <property type="match status" value="1"/>
</dbReference>
<dbReference type="GO" id="GO:0047617">
    <property type="term" value="F:fatty acyl-CoA hydrolase activity"/>
    <property type="evidence" value="ECO:0007669"/>
    <property type="project" value="TreeGrafter"/>
</dbReference>
<proteinExistence type="inferred from homology"/>
<name>A0A1W1WWM2_9NEIS</name>
<dbReference type="SUPFAM" id="SSF54637">
    <property type="entry name" value="Thioesterase/thiol ester dehydrase-isomerase"/>
    <property type="match status" value="1"/>
</dbReference>
<dbReference type="InterPro" id="IPR029069">
    <property type="entry name" value="HotDog_dom_sf"/>
</dbReference>
<dbReference type="CDD" id="cd00586">
    <property type="entry name" value="4HBT"/>
    <property type="match status" value="1"/>
</dbReference>
<sequence>MAPQMLHKTEIKVRGYHLDLYGHVNNARYLEFLEEARWGLLETTSDIGWFMQQQLALVVTRIDIRYKRPATMGDVLVIETQLDRIEEKAAVVAQRIVRADNGKLVAEADVTFAVVHPDTIGALTIDGELAQRLGALRGAQA</sequence>
<protein>
    <submittedName>
        <fullName evidence="3">Thioesterase-3</fullName>
    </submittedName>
</protein>
<dbReference type="InterPro" id="IPR006684">
    <property type="entry name" value="YbgC/YbaW"/>
</dbReference>
<reference evidence="3 4" key="1">
    <citation type="submission" date="2017-04" db="EMBL/GenBank/DDBJ databases">
        <authorList>
            <person name="Afonso C.L."/>
            <person name="Miller P.J."/>
            <person name="Scott M.A."/>
            <person name="Spackman E."/>
            <person name="Goraichik I."/>
            <person name="Dimitrov K.M."/>
            <person name="Suarez D.L."/>
            <person name="Swayne D.E."/>
        </authorList>
    </citation>
    <scope>NUCLEOTIDE SEQUENCE [LARGE SCALE GENOMIC DNA]</scope>
    <source>
        <strain evidence="3 4">DSM 23236</strain>
    </source>
</reference>
<dbReference type="NCBIfam" id="TIGR00051">
    <property type="entry name" value="YbgC/FadM family acyl-CoA thioesterase"/>
    <property type="match status" value="1"/>
</dbReference>
<dbReference type="Gene3D" id="3.10.129.10">
    <property type="entry name" value="Hotdog Thioesterase"/>
    <property type="match status" value="1"/>
</dbReference>
<dbReference type="STRING" id="1121001.SAMN02745857_00104"/>
<dbReference type="PANTHER" id="PTHR31793">
    <property type="entry name" value="4-HYDROXYBENZOYL-COA THIOESTERASE FAMILY MEMBER"/>
    <property type="match status" value="1"/>
</dbReference>
<evidence type="ECO:0000256" key="2">
    <source>
        <dbReference type="ARBA" id="ARBA00022801"/>
    </source>
</evidence>
<dbReference type="EMBL" id="FWXD01000001">
    <property type="protein sequence ID" value="SMC16122.1"/>
    <property type="molecule type" value="Genomic_DNA"/>
</dbReference>